<evidence type="ECO:0000313" key="3">
    <source>
        <dbReference type="Proteomes" id="UP000319383"/>
    </source>
</evidence>
<dbReference type="PANTHER" id="PTHR43179:SF7">
    <property type="entry name" value="RHAMNOSYLTRANSFERASE WBBL"/>
    <property type="match status" value="1"/>
</dbReference>
<dbReference type="GO" id="GO:0016757">
    <property type="term" value="F:glycosyltransferase activity"/>
    <property type="evidence" value="ECO:0007669"/>
    <property type="project" value="UniProtKB-KW"/>
</dbReference>
<keyword evidence="2" id="KW-0328">Glycosyltransferase</keyword>
<organism evidence="2 3">
    <name type="scientific">Symmachiella dynata</name>
    <dbReference type="NCBI Taxonomy" id="2527995"/>
    <lineage>
        <taxon>Bacteria</taxon>
        <taxon>Pseudomonadati</taxon>
        <taxon>Planctomycetota</taxon>
        <taxon>Planctomycetia</taxon>
        <taxon>Planctomycetales</taxon>
        <taxon>Planctomycetaceae</taxon>
        <taxon>Symmachiella</taxon>
    </lineage>
</organism>
<dbReference type="Gene3D" id="3.90.550.10">
    <property type="entry name" value="Spore Coat Polysaccharide Biosynthesis Protein SpsA, Chain A"/>
    <property type="match status" value="2"/>
</dbReference>
<dbReference type="EC" id="2.4.-.-" evidence="2"/>
<dbReference type="KEGG" id="sdyn:Mal52_20650"/>
<dbReference type="Proteomes" id="UP000319383">
    <property type="component" value="Chromosome"/>
</dbReference>
<feature type="domain" description="Glycosyltransferase 2-like" evidence="1">
    <location>
        <begin position="344"/>
        <end position="478"/>
    </location>
</feature>
<dbReference type="CDD" id="cd04186">
    <property type="entry name" value="GT_2_like_c"/>
    <property type="match status" value="1"/>
</dbReference>
<accession>A0A517ZM60</accession>
<protein>
    <submittedName>
        <fullName evidence="2">Glycosyltransferase EpsE</fullName>
        <ecNumber evidence="2">2.4.-.-</ecNumber>
    </submittedName>
</protein>
<sequence>MLVNLFYHVVGRPIRKVLFLGIHLLEALLLYARKAFHLHAKVMAILHDGRDAKWFWDSALDELQKYYRDVTIRVQRMPDQPKISIILPVYRVDPAIFRETLASVAMQCYTNWELCIVDDASGMPELQQMARDFATDYPGQVKFAINPTNVHISATSNRCIEMATGEYLALLDHDDRLTPNALAEMVRHINLNGQCDIFYSDERVIESDGKATFLVYCKPDWSPFFHLSCNYTTHLSLYRTALIREIGGFRVGFEGSQDHDLMMRAVEATERPIVHVPFCLYQWRAVETSTAKSADSKPYAAIAGVKAVNEACQRRGRPAEVQWEPESFHYRVRFELPAELPLVSILIPTKDQGESLQKCLESIFTSSTYPNFEVVLVDNATTQTAALDVMRQFQSAHPKQLRIERVDEPFNFASLNNRGAKIARGEYLVLLNNDTIVRTPDWIEEMLRLAQFPEVGAVGCKLLYPTGEIQHAGLELQDRRVANHSFKGFPENTTAYNNITKTVHEVSAITGACLMVAQEKYHEVGGLDEVYLPNGYGDVDFCLRLSQRGYEHVYTPYARLIHEESQSRGRATETFERQYMISKWGHQLMNDPYVNLNLNRDMTFSIDSEFPFIDPTGKDFQDLLQAHEAEQLQKRQTLSRAA</sequence>
<proteinExistence type="predicted"/>
<feature type="domain" description="Glycosyltransferase 2-like" evidence="1">
    <location>
        <begin position="84"/>
        <end position="246"/>
    </location>
</feature>
<gene>
    <name evidence="2" type="primary">epsE_4</name>
    <name evidence="2" type="ORF">Mal52_20650</name>
</gene>
<dbReference type="AlphaFoldDB" id="A0A517ZM60"/>
<dbReference type="CDD" id="cd04184">
    <property type="entry name" value="GT2_RfbC_Mx_like"/>
    <property type="match status" value="1"/>
</dbReference>
<name>A0A517ZM60_9PLAN</name>
<reference evidence="2 3" key="1">
    <citation type="submission" date="2019-02" db="EMBL/GenBank/DDBJ databases">
        <title>Deep-cultivation of Planctomycetes and their phenomic and genomic characterization uncovers novel biology.</title>
        <authorList>
            <person name="Wiegand S."/>
            <person name="Jogler M."/>
            <person name="Boedeker C."/>
            <person name="Pinto D."/>
            <person name="Vollmers J."/>
            <person name="Rivas-Marin E."/>
            <person name="Kohn T."/>
            <person name="Peeters S.H."/>
            <person name="Heuer A."/>
            <person name="Rast P."/>
            <person name="Oberbeckmann S."/>
            <person name="Bunk B."/>
            <person name="Jeske O."/>
            <person name="Meyerdierks A."/>
            <person name="Storesund J.E."/>
            <person name="Kallscheuer N."/>
            <person name="Luecker S."/>
            <person name="Lage O.M."/>
            <person name="Pohl T."/>
            <person name="Merkel B.J."/>
            <person name="Hornburger P."/>
            <person name="Mueller R.-W."/>
            <person name="Bruemmer F."/>
            <person name="Labrenz M."/>
            <person name="Spormann A.M."/>
            <person name="Op den Camp H."/>
            <person name="Overmann J."/>
            <person name="Amann R."/>
            <person name="Jetten M.S.M."/>
            <person name="Mascher T."/>
            <person name="Medema M.H."/>
            <person name="Devos D.P."/>
            <person name="Kaster A.-K."/>
            <person name="Ovreas L."/>
            <person name="Rohde M."/>
            <person name="Galperin M.Y."/>
            <person name="Jogler C."/>
        </authorList>
    </citation>
    <scope>NUCLEOTIDE SEQUENCE [LARGE SCALE GENOMIC DNA]</scope>
    <source>
        <strain evidence="2 3">Mal52</strain>
    </source>
</reference>
<keyword evidence="3" id="KW-1185">Reference proteome</keyword>
<dbReference type="InterPro" id="IPR001173">
    <property type="entry name" value="Glyco_trans_2-like"/>
</dbReference>
<evidence type="ECO:0000259" key="1">
    <source>
        <dbReference type="Pfam" id="PF00535"/>
    </source>
</evidence>
<dbReference type="RefSeq" id="WP_145375759.1">
    <property type="nucleotide sequence ID" value="NZ_CP036276.1"/>
</dbReference>
<dbReference type="InterPro" id="IPR029044">
    <property type="entry name" value="Nucleotide-diphossugar_trans"/>
</dbReference>
<evidence type="ECO:0000313" key="2">
    <source>
        <dbReference type="EMBL" id="QDU43589.1"/>
    </source>
</evidence>
<keyword evidence="2" id="KW-0808">Transferase</keyword>
<dbReference type="EMBL" id="CP036276">
    <property type="protein sequence ID" value="QDU43589.1"/>
    <property type="molecule type" value="Genomic_DNA"/>
</dbReference>
<dbReference type="SUPFAM" id="SSF53448">
    <property type="entry name" value="Nucleotide-diphospho-sugar transferases"/>
    <property type="match status" value="2"/>
</dbReference>
<dbReference type="PANTHER" id="PTHR43179">
    <property type="entry name" value="RHAMNOSYLTRANSFERASE WBBL"/>
    <property type="match status" value="1"/>
</dbReference>
<dbReference type="Pfam" id="PF00535">
    <property type="entry name" value="Glycos_transf_2"/>
    <property type="match status" value="2"/>
</dbReference>